<proteinExistence type="predicted"/>
<name>A0A4Z2GP64_9TELE</name>
<organism evidence="1 2">
    <name type="scientific">Liparis tanakae</name>
    <name type="common">Tanaka's snailfish</name>
    <dbReference type="NCBI Taxonomy" id="230148"/>
    <lineage>
        <taxon>Eukaryota</taxon>
        <taxon>Metazoa</taxon>
        <taxon>Chordata</taxon>
        <taxon>Craniata</taxon>
        <taxon>Vertebrata</taxon>
        <taxon>Euteleostomi</taxon>
        <taxon>Actinopterygii</taxon>
        <taxon>Neopterygii</taxon>
        <taxon>Teleostei</taxon>
        <taxon>Neoteleostei</taxon>
        <taxon>Acanthomorphata</taxon>
        <taxon>Eupercaria</taxon>
        <taxon>Perciformes</taxon>
        <taxon>Cottioidei</taxon>
        <taxon>Cottales</taxon>
        <taxon>Liparidae</taxon>
        <taxon>Liparis</taxon>
    </lineage>
</organism>
<reference evidence="1 2" key="1">
    <citation type="submission" date="2019-03" db="EMBL/GenBank/DDBJ databases">
        <title>First draft genome of Liparis tanakae, snailfish: a comprehensive survey of snailfish specific genes.</title>
        <authorList>
            <person name="Kim W."/>
            <person name="Song I."/>
            <person name="Jeong J.-H."/>
            <person name="Kim D."/>
            <person name="Kim S."/>
            <person name="Ryu S."/>
            <person name="Song J.Y."/>
            <person name="Lee S.K."/>
        </authorList>
    </citation>
    <scope>NUCLEOTIDE SEQUENCE [LARGE SCALE GENOMIC DNA]</scope>
    <source>
        <tissue evidence="1">Muscle</tissue>
    </source>
</reference>
<dbReference type="EMBL" id="SRLO01000479">
    <property type="protein sequence ID" value="TNN54613.1"/>
    <property type="molecule type" value="Genomic_DNA"/>
</dbReference>
<comment type="caution">
    <text evidence="1">The sequence shown here is derived from an EMBL/GenBank/DDBJ whole genome shotgun (WGS) entry which is preliminary data.</text>
</comment>
<evidence type="ECO:0000313" key="2">
    <source>
        <dbReference type="Proteomes" id="UP000314294"/>
    </source>
</evidence>
<sequence length="74" mass="8522">MCFLTGALSSRYGLRSHIEIIHQPQYFRFCSWSSCLFLVAELQYTGKQKRNRNMSLSRSMLVPHPLNVLLSSTA</sequence>
<gene>
    <name evidence="1" type="ORF">EYF80_035175</name>
</gene>
<protein>
    <submittedName>
        <fullName evidence="1">Uncharacterized protein</fullName>
    </submittedName>
</protein>
<dbReference type="AlphaFoldDB" id="A0A4Z2GP64"/>
<keyword evidence="2" id="KW-1185">Reference proteome</keyword>
<evidence type="ECO:0000313" key="1">
    <source>
        <dbReference type="EMBL" id="TNN54613.1"/>
    </source>
</evidence>
<dbReference type="Proteomes" id="UP000314294">
    <property type="component" value="Unassembled WGS sequence"/>
</dbReference>
<accession>A0A4Z2GP64</accession>